<dbReference type="SUPFAM" id="SSF48452">
    <property type="entry name" value="TPR-like"/>
    <property type="match status" value="1"/>
</dbReference>
<keyword evidence="3" id="KW-0732">Signal</keyword>
<reference evidence="7" key="1">
    <citation type="submission" date="2020-10" db="EMBL/GenBank/DDBJ databases">
        <authorList>
            <person name="Gilroy R."/>
        </authorList>
    </citation>
    <scope>NUCLEOTIDE SEQUENCE</scope>
    <source>
        <strain evidence="7">15467</strain>
    </source>
</reference>
<dbReference type="Gene3D" id="1.25.40.900">
    <property type="match status" value="1"/>
</dbReference>
<accession>A0A9D9DNJ6</accession>
<dbReference type="EMBL" id="JADINB010000004">
    <property type="protein sequence ID" value="MBO8428324.1"/>
    <property type="molecule type" value="Genomic_DNA"/>
</dbReference>
<feature type="domain" description="RagB/SusD" evidence="6">
    <location>
        <begin position="157"/>
        <end position="317"/>
    </location>
</feature>
<evidence type="ECO:0000256" key="1">
    <source>
        <dbReference type="ARBA" id="ARBA00004442"/>
    </source>
</evidence>
<evidence type="ECO:0000256" key="2">
    <source>
        <dbReference type="ARBA" id="ARBA00006275"/>
    </source>
</evidence>
<reference evidence="7" key="2">
    <citation type="journal article" date="2021" name="PeerJ">
        <title>Extensive microbial diversity within the chicken gut microbiome revealed by metagenomics and culture.</title>
        <authorList>
            <person name="Gilroy R."/>
            <person name="Ravi A."/>
            <person name="Getino M."/>
            <person name="Pursley I."/>
            <person name="Horton D.L."/>
            <person name="Alikhan N.F."/>
            <person name="Baker D."/>
            <person name="Gharbi K."/>
            <person name="Hall N."/>
            <person name="Watson M."/>
            <person name="Adriaenssens E.M."/>
            <person name="Foster-Nyarko E."/>
            <person name="Jarju S."/>
            <person name="Secka A."/>
            <person name="Antonio M."/>
            <person name="Oren A."/>
            <person name="Chaudhuri R.R."/>
            <person name="La Ragione R."/>
            <person name="Hildebrand F."/>
            <person name="Pallen M.J."/>
        </authorList>
    </citation>
    <scope>NUCLEOTIDE SEQUENCE</scope>
    <source>
        <strain evidence="7">15467</strain>
    </source>
</reference>
<keyword evidence="5" id="KW-0998">Cell outer membrane</keyword>
<comment type="similarity">
    <text evidence="2">Belongs to the SusD family.</text>
</comment>
<sequence>VLIETPVAPHESRLPRSTVAQTYQMVQQDLETALGLLSKEKNTGHFNWWAARLLQARVHLYKGEYSQAYTAAVDVIDNSPYRYVPNNEYRDYWGREGDDESVLELLVSTDGDIDPDGGFYTIYHNLWFGEPNSGGSLIPTKKWRELFTNTPNDVRGQMITYDDPNGEGKKTGELWLKKFIGNVDRGYTFRRNNPRVLRITEAYLIAAEAGLESGASDASDYLNIIRKRADPTAQDVVATIDLIQQERQKEFIGEGHRFFDIMRRGGTITRDIAEDPRDYAGGAGYTNSFDWDSYQVALPISRTERLIYPELQQNPGYKE</sequence>
<feature type="non-terminal residue" evidence="7">
    <location>
        <position position="1"/>
    </location>
</feature>
<evidence type="ECO:0000313" key="7">
    <source>
        <dbReference type="EMBL" id="MBO8428324.1"/>
    </source>
</evidence>
<organism evidence="7 8">
    <name type="scientific">Candidatus Egerieousia excrementavium</name>
    <dbReference type="NCBI Taxonomy" id="2840778"/>
    <lineage>
        <taxon>Bacteria</taxon>
        <taxon>Pseudomonadati</taxon>
        <taxon>Bacteroidota</taxon>
        <taxon>Bacteroidia</taxon>
        <taxon>Bacteroidales</taxon>
        <taxon>Candidatus Egerieousia</taxon>
    </lineage>
</organism>
<dbReference type="Proteomes" id="UP000823635">
    <property type="component" value="Unassembled WGS sequence"/>
</dbReference>
<proteinExistence type="inferred from homology"/>
<evidence type="ECO:0000256" key="5">
    <source>
        <dbReference type="ARBA" id="ARBA00023237"/>
    </source>
</evidence>
<gene>
    <name evidence="7" type="ORF">IAC68_00110</name>
</gene>
<dbReference type="InterPro" id="IPR012944">
    <property type="entry name" value="SusD_RagB_dom"/>
</dbReference>
<keyword evidence="4" id="KW-0472">Membrane</keyword>
<evidence type="ECO:0000313" key="8">
    <source>
        <dbReference type="Proteomes" id="UP000823635"/>
    </source>
</evidence>
<dbReference type="Gene3D" id="1.25.40.390">
    <property type="match status" value="1"/>
</dbReference>
<dbReference type="InterPro" id="IPR011990">
    <property type="entry name" value="TPR-like_helical_dom_sf"/>
</dbReference>
<comment type="subcellular location">
    <subcellularLocation>
        <location evidence="1">Cell outer membrane</location>
    </subcellularLocation>
</comment>
<dbReference type="AlphaFoldDB" id="A0A9D9DNJ6"/>
<dbReference type="Pfam" id="PF07980">
    <property type="entry name" value="SusD_RagB"/>
    <property type="match status" value="1"/>
</dbReference>
<dbReference type="GO" id="GO:0009279">
    <property type="term" value="C:cell outer membrane"/>
    <property type="evidence" value="ECO:0007669"/>
    <property type="project" value="UniProtKB-SubCell"/>
</dbReference>
<name>A0A9D9DNJ6_9BACT</name>
<dbReference type="Gene3D" id="2.20.20.130">
    <property type="match status" value="1"/>
</dbReference>
<protein>
    <submittedName>
        <fullName evidence="7">RagB/SusD family nutrient uptake outer membrane protein</fullName>
    </submittedName>
</protein>
<comment type="caution">
    <text evidence="7">The sequence shown here is derived from an EMBL/GenBank/DDBJ whole genome shotgun (WGS) entry which is preliminary data.</text>
</comment>
<evidence type="ECO:0000256" key="3">
    <source>
        <dbReference type="ARBA" id="ARBA00022729"/>
    </source>
</evidence>
<evidence type="ECO:0000259" key="6">
    <source>
        <dbReference type="Pfam" id="PF07980"/>
    </source>
</evidence>
<evidence type="ECO:0000256" key="4">
    <source>
        <dbReference type="ARBA" id="ARBA00023136"/>
    </source>
</evidence>